<reference evidence="2 3" key="1">
    <citation type="submission" date="2015-10" db="EMBL/GenBank/DDBJ databases">
        <title>Genome analyses suggest a sexual origin of heterokaryosis in a supposedly ancient asexual fungus.</title>
        <authorList>
            <person name="Ropars J."/>
            <person name="Sedzielewska K."/>
            <person name="Noel J."/>
            <person name="Charron P."/>
            <person name="Farinelli L."/>
            <person name="Marton T."/>
            <person name="Kruger M."/>
            <person name="Pelin A."/>
            <person name="Brachmann A."/>
            <person name="Corradi N."/>
        </authorList>
    </citation>
    <scope>NUCLEOTIDE SEQUENCE [LARGE SCALE GENOMIC DNA]</scope>
    <source>
        <strain evidence="2 3">A4</strain>
    </source>
</reference>
<feature type="compositionally biased region" description="Polar residues" evidence="1">
    <location>
        <begin position="177"/>
        <end position="186"/>
    </location>
</feature>
<feature type="compositionally biased region" description="Polar residues" evidence="1">
    <location>
        <begin position="135"/>
        <end position="152"/>
    </location>
</feature>
<feature type="region of interest" description="Disordered" evidence="1">
    <location>
        <begin position="130"/>
        <end position="218"/>
    </location>
</feature>
<evidence type="ECO:0000256" key="1">
    <source>
        <dbReference type="SAM" id="MobiDB-lite"/>
    </source>
</evidence>
<name>A0A2I1HB56_9GLOM</name>
<dbReference type="Proteomes" id="UP000234323">
    <property type="component" value="Unassembled WGS sequence"/>
</dbReference>
<gene>
    <name evidence="2" type="ORF">RhiirA4_427994</name>
</gene>
<accession>A0A2I1HB56</accession>
<evidence type="ECO:0000313" key="2">
    <source>
        <dbReference type="EMBL" id="PKY56075.1"/>
    </source>
</evidence>
<feature type="compositionally biased region" description="Basic residues" evidence="1">
    <location>
        <begin position="189"/>
        <end position="198"/>
    </location>
</feature>
<sequence length="496" mass="56848">MSSENNDENFSSYDEKSRKCIEKLDLTENELTTIHKAIIVIKKTCNSIKNITYNTDESAKVSCGRSFGSISFDLTSYNINDLTSDQEQFNEQIKLNHKLQVENDELMKLYKEADSCNKDLKLKYDTLKSIVNKPPSDQNQEISTPPTVETIKSSTNCETSSSDSDFDELEREIFDLSDNSTKSNPFQLKKPHVKKNNKKNSDNDYEEYDSDDHQQQSKFQNIKQKESLIEKGKQLCRILSNSSNDDDQIQRKSFNSSQEISNALSIINNDQISIIDIDTAKSRLLQWKNQGSQCELIQNEIHRYKLYHLKMLHDIYNDLVNLGQKLNTNKKTAIGDVKTWVASTIKTTLKVTKRTERRYRSGCTRIKQLLDIGITYQQLVEAGCTPTTFYVHNSHYKMFLLQLPAHIRRNISAQSSSLTNFTSLSTSKAIVKSNKKARLTESSTIVINDDETVVNENITKSKGLERKIGDKKQPVAFTALLLDKKRMLPRSRNDNE</sequence>
<dbReference type="EMBL" id="LLXI01002056">
    <property type="protein sequence ID" value="PKY56075.1"/>
    <property type="molecule type" value="Genomic_DNA"/>
</dbReference>
<keyword evidence="3" id="KW-1185">Reference proteome</keyword>
<comment type="caution">
    <text evidence="2">The sequence shown here is derived from an EMBL/GenBank/DDBJ whole genome shotgun (WGS) entry which is preliminary data.</text>
</comment>
<dbReference type="AlphaFoldDB" id="A0A2I1HB56"/>
<evidence type="ECO:0000313" key="3">
    <source>
        <dbReference type="Proteomes" id="UP000234323"/>
    </source>
</evidence>
<feature type="compositionally biased region" description="Low complexity" evidence="1">
    <location>
        <begin position="153"/>
        <end position="163"/>
    </location>
</feature>
<proteinExistence type="predicted"/>
<protein>
    <submittedName>
        <fullName evidence="2">Uncharacterized protein</fullName>
    </submittedName>
</protein>
<organism evidence="2 3">
    <name type="scientific">Rhizophagus irregularis</name>
    <dbReference type="NCBI Taxonomy" id="588596"/>
    <lineage>
        <taxon>Eukaryota</taxon>
        <taxon>Fungi</taxon>
        <taxon>Fungi incertae sedis</taxon>
        <taxon>Mucoromycota</taxon>
        <taxon>Glomeromycotina</taxon>
        <taxon>Glomeromycetes</taxon>
        <taxon>Glomerales</taxon>
        <taxon>Glomeraceae</taxon>
        <taxon>Rhizophagus</taxon>
    </lineage>
</organism>